<reference evidence="1" key="1">
    <citation type="submission" date="2016-01" db="EMBL/GenBank/DDBJ databases">
        <authorList>
            <person name="Peeters C."/>
        </authorList>
    </citation>
    <scope>NUCLEOTIDE SEQUENCE</scope>
    <source>
        <strain evidence="1">LMG 29320</strain>
    </source>
</reference>
<keyword evidence="2" id="KW-1185">Reference proteome</keyword>
<gene>
    <name evidence="1" type="ORF">AWB77_00158</name>
</gene>
<organism evidence="1 2">
    <name type="scientific">Caballeronia fortuita</name>
    <dbReference type="NCBI Taxonomy" id="1777138"/>
    <lineage>
        <taxon>Bacteria</taxon>
        <taxon>Pseudomonadati</taxon>
        <taxon>Pseudomonadota</taxon>
        <taxon>Betaproteobacteria</taxon>
        <taxon>Burkholderiales</taxon>
        <taxon>Burkholderiaceae</taxon>
        <taxon>Caballeronia</taxon>
    </lineage>
</organism>
<name>A0A157Z363_9BURK</name>
<dbReference type="AlphaFoldDB" id="A0A157Z363"/>
<protein>
    <submittedName>
        <fullName evidence="1">Uncharacterized protein</fullName>
    </submittedName>
</protein>
<comment type="caution">
    <text evidence="1">The sequence shown here is derived from an EMBL/GenBank/DDBJ whole genome shotgun (WGS) entry which is preliminary data.</text>
</comment>
<proteinExistence type="predicted"/>
<accession>A0A157Z363</accession>
<sequence length="80" mass="9383">MRLYRMRPVKLTKPVRKRALSRVFDESLTAANKVTRVLPTMTSRKVEDNARLLQNRLTASLRIAKRKLQCHLAFSLDYHC</sequence>
<dbReference type="EMBL" id="FCNX02000001">
    <property type="protein sequence ID" value="SAK39942.1"/>
    <property type="molecule type" value="Genomic_DNA"/>
</dbReference>
<evidence type="ECO:0000313" key="2">
    <source>
        <dbReference type="Proteomes" id="UP000054903"/>
    </source>
</evidence>
<dbReference type="Proteomes" id="UP000054903">
    <property type="component" value="Unassembled WGS sequence"/>
</dbReference>
<evidence type="ECO:0000313" key="1">
    <source>
        <dbReference type="EMBL" id="SAK39942.1"/>
    </source>
</evidence>